<evidence type="ECO:0000313" key="3">
    <source>
        <dbReference type="Proteomes" id="UP000632273"/>
    </source>
</evidence>
<protein>
    <recommendedName>
        <fullName evidence="1">Outer membrane protein beta-barrel domain-containing protein</fullName>
    </recommendedName>
</protein>
<gene>
    <name evidence="2" type="ORF">GCM10011383_30680</name>
</gene>
<sequence length="168" mass="18673">MNVSNTNFNRGFPKPATSIETTWKPGAVVGLFVQVPFSQKLSLQQEYLFSQMGGKVKSTGTEYRFNYLSLPVLLKYSLTPRFGIALGPQFDLLLQAKQKINGASTTITHDTEERSISATAGAEFYVLDNLSLNLRYLYGLNHVGLSQRSGNPTEFKYEMAQLSATVTF</sequence>
<proteinExistence type="predicted"/>
<dbReference type="Proteomes" id="UP000632273">
    <property type="component" value="Unassembled WGS sequence"/>
</dbReference>
<dbReference type="SUPFAM" id="SSF56925">
    <property type="entry name" value="OMPA-like"/>
    <property type="match status" value="1"/>
</dbReference>
<organism evidence="2 3">
    <name type="scientific">Hymenobacter cavernae</name>
    <dbReference type="NCBI Taxonomy" id="2044852"/>
    <lineage>
        <taxon>Bacteria</taxon>
        <taxon>Pseudomonadati</taxon>
        <taxon>Bacteroidota</taxon>
        <taxon>Cytophagia</taxon>
        <taxon>Cytophagales</taxon>
        <taxon>Hymenobacteraceae</taxon>
        <taxon>Hymenobacter</taxon>
    </lineage>
</organism>
<dbReference type="InterPro" id="IPR025665">
    <property type="entry name" value="Beta-barrel_OMP_2"/>
</dbReference>
<dbReference type="EMBL" id="BMHT01000005">
    <property type="protein sequence ID" value="GGF17090.1"/>
    <property type="molecule type" value="Genomic_DNA"/>
</dbReference>
<reference evidence="3" key="1">
    <citation type="journal article" date="2019" name="Int. J. Syst. Evol. Microbiol.">
        <title>The Global Catalogue of Microorganisms (GCM) 10K type strain sequencing project: providing services to taxonomists for standard genome sequencing and annotation.</title>
        <authorList>
            <consortium name="The Broad Institute Genomics Platform"/>
            <consortium name="The Broad Institute Genome Sequencing Center for Infectious Disease"/>
            <person name="Wu L."/>
            <person name="Ma J."/>
        </authorList>
    </citation>
    <scope>NUCLEOTIDE SEQUENCE [LARGE SCALE GENOMIC DNA]</scope>
    <source>
        <strain evidence="3">CGMCC 1.15197</strain>
    </source>
</reference>
<evidence type="ECO:0000313" key="2">
    <source>
        <dbReference type="EMBL" id="GGF17090.1"/>
    </source>
</evidence>
<accession>A0ABQ1UGB7</accession>
<keyword evidence="3" id="KW-1185">Reference proteome</keyword>
<evidence type="ECO:0000259" key="1">
    <source>
        <dbReference type="Pfam" id="PF13568"/>
    </source>
</evidence>
<name>A0ABQ1UGB7_9BACT</name>
<comment type="caution">
    <text evidence="2">The sequence shown here is derived from an EMBL/GenBank/DDBJ whole genome shotgun (WGS) entry which is preliminary data.</text>
</comment>
<feature type="domain" description="Outer membrane protein beta-barrel" evidence="1">
    <location>
        <begin position="2"/>
        <end position="143"/>
    </location>
</feature>
<dbReference type="InterPro" id="IPR011250">
    <property type="entry name" value="OMP/PagP_B-barrel"/>
</dbReference>
<dbReference type="Pfam" id="PF13568">
    <property type="entry name" value="OMP_b-brl_2"/>
    <property type="match status" value="1"/>
</dbReference>